<name>A0A2S7SYG9_9BACT</name>
<keyword evidence="2" id="KW-1185">Reference proteome</keyword>
<dbReference type="OrthoDB" id="788362at2"/>
<protein>
    <submittedName>
        <fullName evidence="1">Uncharacterized protein</fullName>
    </submittedName>
</protein>
<evidence type="ECO:0000313" key="2">
    <source>
        <dbReference type="Proteomes" id="UP000239872"/>
    </source>
</evidence>
<dbReference type="RefSeq" id="WP_105038849.1">
    <property type="nucleotide sequence ID" value="NZ_PPSL01000002.1"/>
</dbReference>
<accession>A0A2S7SYG9</accession>
<comment type="caution">
    <text evidence="1">The sequence shown here is derived from an EMBL/GenBank/DDBJ whole genome shotgun (WGS) entry which is preliminary data.</text>
</comment>
<organism evidence="1 2">
    <name type="scientific">Flavipsychrobacter stenotrophus</name>
    <dbReference type="NCBI Taxonomy" id="2077091"/>
    <lineage>
        <taxon>Bacteria</taxon>
        <taxon>Pseudomonadati</taxon>
        <taxon>Bacteroidota</taxon>
        <taxon>Chitinophagia</taxon>
        <taxon>Chitinophagales</taxon>
        <taxon>Chitinophagaceae</taxon>
        <taxon>Flavipsychrobacter</taxon>
    </lineage>
</organism>
<dbReference type="AlphaFoldDB" id="A0A2S7SYG9"/>
<dbReference type="EMBL" id="PPSL01000002">
    <property type="protein sequence ID" value="PQJ11969.1"/>
    <property type="molecule type" value="Genomic_DNA"/>
</dbReference>
<gene>
    <name evidence="1" type="ORF">CJD36_009260</name>
</gene>
<proteinExistence type="predicted"/>
<dbReference type="Proteomes" id="UP000239872">
    <property type="component" value="Unassembled WGS sequence"/>
</dbReference>
<evidence type="ECO:0000313" key="1">
    <source>
        <dbReference type="EMBL" id="PQJ11969.1"/>
    </source>
</evidence>
<sequence length="369" mass="42453">MRAVIVIIFIVFTGYTGTAQIPVNNTIDPSDTELNVAVRFLSNYLSEFTPAKKFLPDFTQYWPAADCRRYRIPDRLIYAVSAEIPTYMLGKPTILSARPENGRVHIKTMFSRVDSTGNVMVSAITNHYVQRGADGRLYFVNPMAIAAQDWRSTELNNFTYHYPAYHKFDKQKAKELTEKTDKLEKEWNVLPILIEYYFADTREEIEHYRGFDFTIAMGNRDKPSGISDGIDNIIYCGGMGENYFHEVVHIYLNKLFPQSPLTEGLAVFYGGSLGHDLSWHLKRLDTYLQVHPNIDLNNPDDFYYLDNYTNPLSTIQGMLCHMAYKKDGVAGLRRTMKYTSLTTLLKVEYGIDRSGWNKFLRDQIATNAQ</sequence>
<reference evidence="1 2" key="1">
    <citation type="submission" date="2018-01" db="EMBL/GenBank/DDBJ databases">
        <title>A novel member of the phylum Bacteroidetes isolated from glacier ice.</title>
        <authorList>
            <person name="Liu Q."/>
            <person name="Xin Y.-H."/>
        </authorList>
    </citation>
    <scope>NUCLEOTIDE SEQUENCE [LARGE SCALE GENOMIC DNA]</scope>
    <source>
        <strain evidence="1 2">RB1R16</strain>
    </source>
</reference>